<sequence length="68" mass="7861">MKQQTLKFTGDKEENQNLNSKTEFSCLSLKELFGERNRTIASMLTIFSLLSGIWVGYKTIERLYHKGS</sequence>
<name>A0A848DAP1_9EURY</name>
<proteinExistence type="predicted"/>
<feature type="transmembrane region" description="Helical" evidence="1">
    <location>
        <begin position="39"/>
        <end position="57"/>
    </location>
</feature>
<keyword evidence="1" id="KW-0472">Membrane</keyword>
<protein>
    <submittedName>
        <fullName evidence="2">Uncharacterized protein</fullName>
    </submittedName>
</protein>
<gene>
    <name evidence="2" type="ORF">GIS02_06500</name>
</gene>
<comment type="caution">
    <text evidence="2">The sequence shown here is derived from an EMBL/GenBank/DDBJ whole genome shotgun (WGS) entry which is preliminary data.</text>
</comment>
<organism evidence="2 3">
    <name type="scientific">Candidatus Ethanoperedens thermophilum</name>
    <dbReference type="NCBI Taxonomy" id="2766897"/>
    <lineage>
        <taxon>Archaea</taxon>
        <taxon>Methanobacteriati</taxon>
        <taxon>Methanobacteriota</taxon>
        <taxon>Stenosarchaea group</taxon>
        <taxon>Methanomicrobia</taxon>
        <taxon>Methanosarcinales</taxon>
        <taxon>Methanosarcinales incertae sedis</taxon>
        <taxon>GOM Arc I cluster</taxon>
        <taxon>Candidatus Ethanoperedens</taxon>
    </lineage>
</organism>
<keyword evidence="1" id="KW-0812">Transmembrane</keyword>
<evidence type="ECO:0000256" key="1">
    <source>
        <dbReference type="SAM" id="Phobius"/>
    </source>
</evidence>
<dbReference type="Proteomes" id="UP000606580">
    <property type="component" value="Unassembled WGS sequence"/>
</dbReference>
<dbReference type="AlphaFoldDB" id="A0A848DAP1"/>
<accession>A0A848DAP1</accession>
<evidence type="ECO:0000313" key="3">
    <source>
        <dbReference type="Proteomes" id="UP000606580"/>
    </source>
</evidence>
<keyword evidence="1" id="KW-1133">Transmembrane helix</keyword>
<dbReference type="EMBL" id="WNEG01000112">
    <property type="protein sequence ID" value="NMG83830.1"/>
    <property type="molecule type" value="Genomic_DNA"/>
</dbReference>
<evidence type="ECO:0000313" key="2">
    <source>
        <dbReference type="EMBL" id="NMG83830.1"/>
    </source>
</evidence>
<reference evidence="2" key="1">
    <citation type="journal article" date="2020" name="MBio">
        <title>'Candidatus Ethanoperedens,' a Thermophilic Genus of Archaea Mediating the Anaerobic Oxidation of Ethane.</title>
        <authorList>
            <person name="Hahn C.J."/>
            <person name="Laso-Perez R."/>
            <person name="Vulcano F."/>
            <person name="Vaziourakis K.M."/>
            <person name="Stokke R."/>
            <person name="Steen I.H."/>
            <person name="Teske A."/>
            <person name="Boetius A."/>
            <person name="Liebeke M."/>
            <person name="Amann R."/>
            <person name="Knittel K."/>
            <person name="Wegener G."/>
        </authorList>
    </citation>
    <scope>NUCLEOTIDE SEQUENCE</scope>
    <source>
        <strain evidence="2">GoM-Arc1-LC-WB58</strain>
    </source>
</reference>